<name>A0A9Q8TYP7_9GAMM</name>
<dbReference type="EMBL" id="CP097966">
    <property type="protein sequence ID" value="URQ62939.1"/>
    <property type="molecule type" value="Genomic_DNA"/>
</dbReference>
<dbReference type="Proteomes" id="UP001056381">
    <property type="component" value="Chromosome"/>
</dbReference>
<gene>
    <name evidence="1" type="ORF">M9B40_04245</name>
</gene>
<keyword evidence="2" id="KW-1185">Reference proteome</keyword>
<evidence type="ECO:0000313" key="1">
    <source>
        <dbReference type="EMBL" id="URQ62939.1"/>
    </source>
</evidence>
<accession>A0A9Q8TYP7</accession>
<organism evidence="1 2">
    <name type="scientific">SAR86 cluster bacterium</name>
    <dbReference type="NCBI Taxonomy" id="2030880"/>
    <lineage>
        <taxon>Bacteria</taxon>
        <taxon>Pseudomonadati</taxon>
        <taxon>Pseudomonadota</taxon>
        <taxon>Gammaproteobacteria</taxon>
        <taxon>SAR86 cluster</taxon>
    </lineage>
</organism>
<proteinExistence type="predicted"/>
<protein>
    <submittedName>
        <fullName evidence="1">Uncharacterized protein</fullName>
    </submittedName>
</protein>
<sequence>MKFGLIIQGPLLSIGRGVSSYKKKAETSENEIIKHQCDETIISNIENYGNLFEKIIISTWKDEKISKKLSEYIKSKNNVEIYQFSKSDVPELPKLKVPSSWSKEMSSIMNVNNNLNQYTGCKLGLVKLENVDFVIRVRTDQEINIQKLKEFILENPKKIVVPGIFFENYMYQIADFYFGGSYKNILNFFEACSKNIFDFSPHINPISCLANSKYLDELNMNSEVLYYSKESFQYKIMQNFVISKALLPSPSSIYQKISWRGEKAGTEWKNQNKNIYFYENFSDIKQLVLPESNRIIDSKLYSSKSNFFTKVLRRLIKLELFK</sequence>
<reference evidence="1" key="1">
    <citation type="submission" date="2022-05" db="EMBL/GenBank/DDBJ databases">
        <title>Single-amplified genomics reveal most streamlined microbe among free-living bacteria.</title>
        <authorList>
            <person name="Roda-Garcia J."/>
            <person name="Haro-Moreno J.M."/>
            <person name="Rodriguez-Valera F."/>
            <person name="Almagro-Moreno S."/>
            <person name="Lopez-Perez M."/>
        </authorList>
    </citation>
    <scope>NUCLEOTIDE SEQUENCE</scope>
    <source>
        <strain evidence="1">TMED112-D2-2</strain>
    </source>
</reference>
<dbReference type="AlphaFoldDB" id="A0A9Q8TYP7"/>
<evidence type="ECO:0000313" key="2">
    <source>
        <dbReference type="Proteomes" id="UP001056381"/>
    </source>
</evidence>